<dbReference type="GO" id="GO:0003677">
    <property type="term" value="F:DNA binding"/>
    <property type="evidence" value="ECO:0007669"/>
    <property type="project" value="UniProtKB-KW"/>
</dbReference>
<dbReference type="Pfam" id="PF00126">
    <property type="entry name" value="HTH_1"/>
    <property type="match status" value="1"/>
</dbReference>
<dbReference type="Gene3D" id="3.40.190.10">
    <property type="entry name" value="Periplasmic binding protein-like II"/>
    <property type="match status" value="1"/>
</dbReference>
<evidence type="ECO:0000256" key="4">
    <source>
        <dbReference type="ARBA" id="ARBA00023163"/>
    </source>
</evidence>
<dbReference type="GO" id="GO:0003700">
    <property type="term" value="F:DNA-binding transcription factor activity"/>
    <property type="evidence" value="ECO:0007669"/>
    <property type="project" value="InterPro"/>
</dbReference>
<evidence type="ECO:0000259" key="5">
    <source>
        <dbReference type="PROSITE" id="PS50931"/>
    </source>
</evidence>
<comment type="similarity">
    <text evidence="1">Belongs to the LysR transcriptional regulatory family.</text>
</comment>
<reference evidence="6 7" key="1">
    <citation type="journal article" date="2018" name="Environ. Microbiol.">
        <title>Isolation and genomic characterization of Novimethylophilus kurashikiensis gen. nov. sp. nov., a new lanthanide-dependent methylotrophic species of Methylophilaceae.</title>
        <authorList>
            <person name="Lv H."/>
            <person name="Sahin N."/>
            <person name="Tani A."/>
        </authorList>
    </citation>
    <scope>NUCLEOTIDE SEQUENCE [LARGE SCALE GENOMIC DNA]</scope>
    <source>
        <strain evidence="6 7">La2-4</strain>
    </source>
</reference>
<dbReference type="Gene3D" id="1.10.10.10">
    <property type="entry name" value="Winged helix-like DNA-binding domain superfamily/Winged helix DNA-binding domain"/>
    <property type="match status" value="1"/>
</dbReference>
<dbReference type="InterPro" id="IPR036388">
    <property type="entry name" value="WH-like_DNA-bd_sf"/>
</dbReference>
<dbReference type="RefSeq" id="WP_109014275.1">
    <property type="nucleotide sequence ID" value="NZ_BDOQ01000002.1"/>
</dbReference>
<dbReference type="AlphaFoldDB" id="A0A2R5F3L2"/>
<dbReference type="InterPro" id="IPR000847">
    <property type="entry name" value="LysR_HTH_N"/>
</dbReference>
<dbReference type="Pfam" id="PF03466">
    <property type="entry name" value="LysR_substrate"/>
    <property type="match status" value="1"/>
</dbReference>
<dbReference type="SUPFAM" id="SSF46785">
    <property type="entry name" value="Winged helix' DNA-binding domain"/>
    <property type="match status" value="1"/>
</dbReference>
<dbReference type="InterPro" id="IPR050176">
    <property type="entry name" value="LTTR"/>
</dbReference>
<sequence length="287" mass="32527">MDINLARTFLEIVRTGSFIAASQNLHVTQTTVTARIHSLESLLGCRLFIRNKGGAKLSDNGKRFVMYASQLVESWDAARRDLPLPTGTERIITIGGEISLWNPLLLSWMKELRAQKPELALRVEVGEPASLHQKLERGVMSAAIVHLPEYWMGMQVEQICEEKLVMVRSAKGAEPYVLIDWGDEFIAQHHAALPQLSRAGLSVNLGPLALPYLLENGGSGYFRTRVVQSYLDEGSLERVKDVPEFSYPAYVVYPRNQDRELMEDLLPILKTVVEKEFDWSQRFSWDK</sequence>
<evidence type="ECO:0000256" key="2">
    <source>
        <dbReference type="ARBA" id="ARBA00023015"/>
    </source>
</evidence>
<keyword evidence="2" id="KW-0805">Transcription regulation</keyword>
<dbReference type="PANTHER" id="PTHR30579:SF8">
    <property type="entry name" value="HTH-TYPE TRANSCRIPTIONAL REGULATOR HDFR"/>
    <property type="match status" value="1"/>
</dbReference>
<comment type="caution">
    <text evidence="6">The sequence shown here is derived from an EMBL/GenBank/DDBJ whole genome shotgun (WGS) entry which is preliminary data.</text>
</comment>
<evidence type="ECO:0000313" key="6">
    <source>
        <dbReference type="EMBL" id="GBG13067.1"/>
    </source>
</evidence>
<dbReference type="InterPro" id="IPR005119">
    <property type="entry name" value="LysR_subst-bd"/>
</dbReference>
<dbReference type="EMBL" id="BDOQ01000002">
    <property type="protein sequence ID" value="GBG13067.1"/>
    <property type="molecule type" value="Genomic_DNA"/>
</dbReference>
<keyword evidence="4" id="KW-0804">Transcription</keyword>
<evidence type="ECO:0000313" key="7">
    <source>
        <dbReference type="Proteomes" id="UP000245081"/>
    </source>
</evidence>
<feature type="domain" description="HTH lysR-type" evidence="5">
    <location>
        <begin position="1"/>
        <end position="58"/>
    </location>
</feature>
<keyword evidence="7" id="KW-1185">Reference proteome</keyword>
<dbReference type="SUPFAM" id="SSF53850">
    <property type="entry name" value="Periplasmic binding protein-like II"/>
    <property type="match status" value="1"/>
</dbReference>
<keyword evidence="3" id="KW-0238">DNA-binding</keyword>
<accession>A0A2R5F3L2</accession>
<dbReference type="PRINTS" id="PR00039">
    <property type="entry name" value="HTHLYSR"/>
</dbReference>
<organism evidence="6 7">
    <name type="scientific">Novimethylophilus kurashikiensis</name>
    <dbReference type="NCBI Taxonomy" id="1825523"/>
    <lineage>
        <taxon>Bacteria</taxon>
        <taxon>Pseudomonadati</taxon>
        <taxon>Pseudomonadota</taxon>
        <taxon>Betaproteobacteria</taxon>
        <taxon>Nitrosomonadales</taxon>
        <taxon>Methylophilaceae</taxon>
        <taxon>Novimethylophilus</taxon>
    </lineage>
</organism>
<dbReference type="OrthoDB" id="464481at2"/>
<name>A0A2R5F3L2_9PROT</name>
<evidence type="ECO:0000256" key="3">
    <source>
        <dbReference type="ARBA" id="ARBA00023125"/>
    </source>
</evidence>
<gene>
    <name evidence="6" type="ORF">NMK_0605</name>
</gene>
<dbReference type="InterPro" id="IPR036390">
    <property type="entry name" value="WH_DNA-bd_sf"/>
</dbReference>
<proteinExistence type="inferred from homology"/>
<dbReference type="PROSITE" id="PS50931">
    <property type="entry name" value="HTH_LYSR"/>
    <property type="match status" value="1"/>
</dbReference>
<evidence type="ECO:0000256" key="1">
    <source>
        <dbReference type="ARBA" id="ARBA00009437"/>
    </source>
</evidence>
<dbReference type="PANTHER" id="PTHR30579">
    <property type="entry name" value="TRANSCRIPTIONAL REGULATOR"/>
    <property type="match status" value="1"/>
</dbReference>
<dbReference type="Proteomes" id="UP000245081">
    <property type="component" value="Unassembled WGS sequence"/>
</dbReference>
<protein>
    <submittedName>
        <fullName evidence="6">LysR family transcriptional regulator</fullName>
    </submittedName>
</protein>